<reference evidence="2 3" key="1">
    <citation type="submission" date="2018-02" db="EMBL/GenBank/DDBJ databases">
        <authorList>
            <person name="Cohen D.B."/>
            <person name="Kent A.D."/>
        </authorList>
    </citation>
    <scope>NUCLEOTIDE SEQUENCE [LARGE SCALE GENOMIC DNA]</scope>
    <source>
        <strain evidence="2 3">ULC007</strain>
    </source>
</reference>
<organism evidence="2 3">
    <name type="scientific">Phormidesmis priestleyi ULC007</name>
    <dbReference type="NCBI Taxonomy" id="1920490"/>
    <lineage>
        <taxon>Bacteria</taxon>
        <taxon>Bacillati</taxon>
        <taxon>Cyanobacteriota</taxon>
        <taxon>Cyanophyceae</taxon>
        <taxon>Leptolyngbyales</taxon>
        <taxon>Leptolyngbyaceae</taxon>
        <taxon>Phormidesmis</taxon>
    </lineage>
</organism>
<accession>A0A2T1D934</accession>
<keyword evidence="3" id="KW-1185">Reference proteome</keyword>
<evidence type="ECO:0000259" key="1">
    <source>
        <dbReference type="Pfam" id="PF12770"/>
    </source>
</evidence>
<reference evidence="2 3" key="2">
    <citation type="submission" date="2018-03" db="EMBL/GenBank/DDBJ databases">
        <title>The ancient ancestry and fast evolution of plastids.</title>
        <authorList>
            <person name="Moore K.R."/>
            <person name="Magnabosco C."/>
            <person name="Momper L."/>
            <person name="Gold D.A."/>
            <person name="Bosak T."/>
            <person name="Fournier G.P."/>
        </authorList>
    </citation>
    <scope>NUCLEOTIDE SEQUENCE [LARGE SCALE GENOMIC DNA]</scope>
    <source>
        <strain evidence="2 3">ULC007</strain>
    </source>
</reference>
<dbReference type="EMBL" id="PVWG01000034">
    <property type="protein sequence ID" value="PSB16995.1"/>
    <property type="molecule type" value="Genomic_DNA"/>
</dbReference>
<dbReference type="STRING" id="1920490.GCA_001895925_02018"/>
<protein>
    <submittedName>
        <fullName evidence="2">CHAT domain-containing protein</fullName>
    </submittedName>
</protein>
<name>A0A2T1D934_9CYAN</name>
<proteinExistence type="predicted"/>
<dbReference type="Proteomes" id="UP000238634">
    <property type="component" value="Unassembled WGS sequence"/>
</dbReference>
<dbReference type="InterPro" id="IPR024983">
    <property type="entry name" value="CHAT_dom"/>
</dbReference>
<dbReference type="OrthoDB" id="443153at2"/>
<dbReference type="Pfam" id="PF12770">
    <property type="entry name" value="CHAT"/>
    <property type="match status" value="1"/>
</dbReference>
<evidence type="ECO:0000313" key="3">
    <source>
        <dbReference type="Proteomes" id="UP000238634"/>
    </source>
</evidence>
<dbReference type="RefSeq" id="WP_073074424.1">
    <property type="nucleotide sequence ID" value="NZ_MPPI01000036.1"/>
</dbReference>
<gene>
    <name evidence="2" type="ORF">C7B65_20070</name>
</gene>
<sequence>MNENQAREIIEAIITAPTVSLAVEYAWVDRQQLLSPTCFRVLMTMLQAENEQWGNSKRYEALLRLKYFRTVLFQAQSQNADDTDDRRITSTLPELMVVSTTITVENVMQLFKSGDITARKAFFAELPRSHMENQLVLSSELGLALRGLNIWSDPYCQGGDIELGMALSKAAYQLSQQLFDASQNRNFLTTAEGGAHNYAIALKASGQHPEVLQFTSEAIQWLEARESKDMTPELLLDQVEAHINLAQVNAEQFDQSHFEQAETLLKQTDWQALIPVDRPADHQRQVDLNERLENIKQLVIVLAQQKTNYVETIKQTRYKMLEMLKSLAAIAPEYADFIAELELMIDQDIPGSLEEWAIRSQRAMDWMTHVLSGGNPSDIINAYHGDRSTELDPFQFENPIRNRDQLRQRLRHAGLIFSPKQQPEAKEIEQAGSVLTDALQWARDHHFAEEENDALWILYLYYNRVAQYPQAVETLKTLWANLEVIRSRIANPLERAGVMDKFPHLFSSLCRSLHQLNRPAELMQAIEGGKGRYLADVLLKQTNQLEQDPSFSIPTQFFDKLKEQKNAHYLTYFVDAEETYVVLIAKDGTFHIPDDPIPLGKTQLQEWLGYDNKDHDPLNPQNWGKSISRVRSVVSDLTNRLAPLVSWLEDLVEQSILQQDDHLCYCPDAQLHLIPLHYIPFRGEPLVQFFSVSRIHGAAALTAILNRKPLRPAQYTAVRISAQSDRNPELSNVEEKLAAFRRVPEWLRQSRLTGQIVAEEDADLPTVAALPFKQRLVHFATHGIFPDRDHENREVNPYENSGLLLAQHGQLPATKEGMDSSLLTPQQVFDRKLDFWGSHVTLSACVSGLAKEGIGGDALGLEWALLQAGATSLLATHWDVDVEWVAEFSEMFYQKWLFEGVSRAVAWRESVLNLMKKNSLPEYEATKHLEYFWAAFSLSGDWR</sequence>
<evidence type="ECO:0000313" key="2">
    <source>
        <dbReference type="EMBL" id="PSB16995.1"/>
    </source>
</evidence>
<feature type="domain" description="CHAT" evidence="1">
    <location>
        <begin position="652"/>
        <end position="941"/>
    </location>
</feature>
<comment type="caution">
    <text evidence="2">The sequence shown here is derived from an EMBL/GenBank/DDBJ whole genome shotgun (WGS) entry which is preliminary data.</text>
</comment>
<dbReference type="AlphaFoldDB" id="A0A2T1D934"/>